<protein>
    <submittedName>
        <fullName evidence="3">DUF5105 domain-containing protein</fullName>
    </submittedName>
</protein>
<comment type="caution">
    <text evidence="3">The sequence shown here is derived from an EMBL/GenBank/DDBJ whole genome shotgun (WGS) entry which is preliminary data.</text>
</comment>
<accession>A0A2A7MF30</accession>
<dbReference type="EMBL" id="PDCJ01000001">
    <property type="protein sequence ID" value="PEG30305.1"/>
    <property type="molecule type" value="Genomic_DNA"/>
</dbReference>
<keyword evidence="1" id="KW-0732">Signal</keyword>
<evidence type="ECO:0000256" key="1">
    <source>
        <dbReference type="SAM" id="SignalP"/>
    </source>
</evidence>
<sequence>MKNSKKLIMVLVSMLMLVTMIAGCGQKIEPPELVAEAYYDLIVYGDTSKLETMGFAADDVNTIKEQRESQVKTTIKNTFSVSGLKISDEQLNKVMQAQLDAMKKVTCTVEPVSSDKETAVVTLKTNYVSIAEVDQKAAEDAIAEVQAMNLTTQQEVLDKATELYINKLIEALNNIQPSTETVEKNVTLKLQVFDVSGKTKKMWSPENPVTFGNDIGTMVTK</sequence>
<reference evidence="3 4" key="1">
    <citation type="submission" date="2017-10" db="EMBL/GenBank/DDBJ databases">
        <title>Effective Description of Clostridium neonatale sp. nov. linked to necrotizing enterocolitis in neonates and a clarification of species assignable to the genus Clostridium (Prazmowski 1880) emend. Lawson and Rainey 2016.</title>
        <authorList>
            <person name="Bernard K."/>
            <person name="Burdz T."/>
            <person name="Wiebe D."/>
            <person name="Balcewich B."/>
            <person name="Alfa M."/>
            <person name="Bernier A.-M."/>
        </authorList>
    </citation>
    <scope>NUCLEOTIDE SEQUENCE [LARGE SCALE GENOMIC DNA]</scope>
    <source>
        <strain evidence="3 4">LCDC99A005</strain>
    </source>
</reference>
<organism evidence="3 4">
    <name type="scientific">Clostridium neonatale</name>
    <dbReference type="NCBI Taxonomy" id="137838"/>
    <lineage>
        <taxon>Bacteria</taxon>
        <taxon>Bacillati</taxon>
        <taxon>Bacillota</taxon>
        <taxon>Clostridia</taxon>
        <taxon>Eubacteriales</taxon>
        <taxon>Clostridiaceae</taxon>
        <taxon>Clostridium</taxon>
    </lineage>
</organism>
<dbReference type="InterPro" id="IPR031343">
    <property type="entry name" value="DUF5105"/>
</dbReference>
<dbReference type="RefSeq" id="WP_058294476.1">
    <property type="nucleotide sequence ID" value="NZ_CAMRXG010000054.1"/>
</dbReference>
<keyword evidence="4" id="KW-1185">Reference proteome</keyword>
<dbReference type="Pfam" id="PF17118">
    <property type="entry name" value="DUF5105"/>
    <property type="match status" value="1"/>
</dbReference>
<feature type="signal peptide" evidence="1">
    <location>
        <begin position="1"/>
        <end position="22"/>
    </location>
</feature>
<evidence type="ECO:0000313" key="4">
    <source>
        <dbReference type="Proteomes" id="UP000220840"/>
    </source>
</evidence>
<dbReference type="PROSITE" id="PS51257">
    <property type="entry name" value="PROKAR_LIPOPROTEIN"/>
    <property type="match status" value="1"/>
</dbReference>
<name>A0A2A7MF30_9CLOT</name>
<dbReference type="OrthoDB" id="1934033at2"/>
<dbReference type="AlphaFoldDB" id="A0A2A7MF30"/>
<evidence type="ECO:0000259" key="2">
    <source>
        <dbReference type="Pfam" id="PF17118"/>
    </source>
</evidence>
<evidence type="ECO:0000313" key="3">
    <source>
        <dbReference type="EMBL" id="PEG30305.1"/>
    </source>
</evidence>
<proteinExistence type="predicted"/>
<dbReference type="Proteomes" id="UP000220840">
    <property type="component" value="Unassembled WGS sequence"/>
</dbReference>
<gene>
    <name evidence="3" type="ORF">CQ394_00825</name>
</gene>
<feature type="domain" description="DUF5105" evidence="2">
    <location>
        <begin position="23"/>
        <end position="187"/>
    </location>
</feature>
<feature type="chain" id="PRO_5012270002" evidence="1">
    <location>
        <begin position="23"/>
        <end position="221"/>
    </location>
</feature>
<dbReference type="STRING" id="137838.GCA_001458595_01603"/>